<dbReference type="SUPFAM" id="SSF69618">
    <property type="entry name" value="HemD-like"/>
    <property type="match status" value="1"/>
</dbReference>
<evidence type="ECO:0000313" key="2">
    <source>
        <dbReference type="EMBL" id="VAX26067.1"/>
    </source>
</evidence>
<dbReference type="PANTHER" id="PTHR40082:SF1">
    <property type="entry name" value="BLR5956 PROTEIN"/>
    <property type="match status" value="1"/>
</dbReference>
<evidence type="ECO:0000259" key="1">
    <source>
        <dbReference type="Pfam" id="PF02602"/>
    </source>
</evidence>
<accession>A0A3B1DBN2</accession>
<dbReference type="GO" id="GO:0006780">
    <property type="term" value="P:uroporphyrinogen III biosynthetic process"/>
    <property type="evidence" value="ECO:0007669"/>
    <property type="project" value="InterPro"/>
</dbReference>
<feature type="non-terminal residue" evidence="2">
    <location>
        <position position="1"/>
    </location>
</feature>
<dbReference type="EMBL" id="UOGD01000321">
    <property type="protein sequence ID" value="VAX26067.1"/>
    <property type="molecule type" value="Genomic_DNA"/>
</dbReference>
<dbReference type="InterPro" id="IPR036108">
    <property type="entry name" value="4pyrrol_syn_uPrphyn_synt_sf"/>
</dbReference>
<sequence>NSSSESIAELLTENLVRERSILVPGSTLSKPDLCNSLETKGAMVDFVAIYDNIIPKNIPRDVDDYVKEGNIDMFVFTSPSTFYNFISIFEIDNIQNYFSDKVISVIGPVTKEAIEKEDLIVKIMPSKYNLDSLTKEIINYYKLN</sequence>
<dbReference type="InterPro" id="IPR003754">
    <property type="entry name" value="4pyrrol_synth_uPrphyn_synth"/>
</dbReference>
<dbReference type="Gene3D" id="3.40.50.10090">
    <property type="match status" value="1"/>
</dbReference>
<dbReference type="PANTHER" id="PTHR40082">
    <property type="entry name" value="BLR5956 PROTEIN"/>
    <property type="match status" value="1"/>
</dbReference>
<dbReference type="Pfam" id="PF02602">
    <property type="entry name" value="HEM4"/>
    <property type="match status" value="1"/>
</dbReference>
<name>A0A3B1DBN2_9ZZZZ</name>
<gene>
    <name evidence="2" type="ORF">MNBD_IGNAVI01-508</name>
</gene>
<feature type="domain" description="Tetrapyrrole biosynthesis uroporphyrinogen III synthase" evidence="1">
    <location>
        <begin position="3"/>
        <end position="134"/>
    </location>
</feature>
<proteinExistence type="predicted"/>
<dbReference type="GO" id="GO:0004852">
    <property type="term" value="F:uroporphyrinogen-III synthase activity"/>
    <property type="evidence" value="ECO:0007669"/>
    <property type="project" value="InterPro"/>
</dbReference>
<dbReference type="CDD" id="cd06578">
    <property type="entry name" value="HemD"/>
    <property type="match status" value="1"/>
</dbReference>
<dbReference type="AlphaFoldDB" id="A0A3B1DBN2"/>
<protein>
    <recommendedName>
        <fullName evidence="1">Tetrapyrrole biosynthesis uroporphyrinogen III synthase domain-containing protein</fullName>
    </recommendedName>
</protein>
<dbReference type="InterPro" id="IPR039793">
    <property type="entry name" value="UROS/Hem4"/>
</dbReference>
<reference evidence="2" key="1">
    <citation type="submission" date="2018-06" db="EMBL/GenBank/DDBJ databases">
        <authorList>
            <person name="Zhirakovskaya E."/>
        </authorList>
    </citation>
    <scope>NUCLEOTIDE SEQUENCE</scope>
</reference>
<organism evidence="2">
    <name type="scientific">hydrothermal vent metagenome</name>
    <dbReference type="NCBI Taxonomy" id="652676"/>
    <lineage>
        <taxon>unclassified sequences</taxon>
        <taxon>metagenomes</taxon>
        <taxon>ecological metagenomes</taxon>
    </lineage>
</organism>